<gene>
    <name evidence="8" type="ORF">H9871_05615</name>
</gene>
<evidence type="ECO:0000256" key="4">
    <source>
        <dbReference type="ARBA" id="ARBA00022692"/>
    </source>
</evidence>
<evidence type="ECO:0000256" key="1">
    <source>
        <dbReference type="ARBA" id="ARBA00004651"/>
    </source>
</evidence>
<evidence type="ECO:0000256" key="6">
    <source>
        <dbReference type="ARBA" id="ARBA00023136"/>
    </source>
</evidence>
<dbReference type="EMBL" id="DXGD01000203">
    <property type="protein sequence ID" value="HIW99602.1"/>
    <property type="molecule type" value="Genomic_DNA"/>
</dbReference>
<feature type="transmembrane region" description="Helical" evidence="7">
    <location>
        <begin position="297"/>
        <end position="317"/>
    </location>
</feature>
<comment type="subcellular location">
    <subcellularLocation>
        <location evidence="1">Cell membrane</location>
        <topology evidence="1">Multi-pass membrane protein</topology>
    </subcellularLocation>
</comment>
<evidence type="ECO:0000256" key="7">
    <source>
        <dbReference type="SAM" id="Phobius"/>
    </source>
</evidence>
<dbReference type="GO" id="GO:0005886">
    <property type="term" value="C:plasma membrane"/>
    <property type="evidence" value="ECO:0007669"/>
    <property type="project" value="UniProtKB-SubCell"/>
</dbReference>
<name>A0A9D1S3U3_9MICC</name>
<feature type="transmembrane region" description="Helical" evidence="7">
    <location>
        <begin position="268"/>
        <end position="285"/>
    </location>
</feature>
<evidence type="ECO:0000313" key="8">
    <source>
        <dbReference type="EMBL" id="HIW99602.1"/>
    </source>
</evidence>
<keyword evidence="6 7" id="KW-0472">Membrane</keyword>
<protein>
    <submittedName>
        <fullName evidence="8">Sulfate exporter family transporter</fullName>
    </submittedName>
</protein>
<organism evidence="8 9">
    <name type="scientific">Candidatus Nesterenkonia stercoripullorum</name>
    <dbReference type="NCBI Taxonomy" id="2838701"/>
    <lineage>
        <taxon>Bacteria</taxon>
        <taxon>Bacillati</taxon>
        <taxon>Actinomycetota</taxon>
        <taxon>Actinomycetes</taxon>
        <taxon>Micrococcales</taxon>
        <taxon>Micrococcaceae</taxon>
        <taxon>Nesterenkonia</taxon>
    </lineage>
</organism>
<evidence type="ECO:0000256" key="5">
    <source>
        <dbReference type="ARBA" id="ARBA00022989"/>
    </source>
</evidence>
<feature type="transmembrane region" description="Helical" evidence="7">
    <location>
        <begin position="12"/>
        <end position="32"/>
    </location>
</feature>
<dbReference type="Pfam" id="PF03601">
    <property type="entry name" value="Cons_hypoth698"/>
    <property type="match status" value="1"/>
</dbReference>
<reference evidence="8" key="1">
    <citation type="journal article" date="2021" name="PeerJ">
        <title>Extensive microbial diversity within the chicken gut microbiome revealed by metagenomics and culture.</title>
        <authorList>
            <person name="Gilroy R."/>
            <person name="Ravi A."/>
            <person name="Getino M."/>
            <person name="Pursley I."/>
            <person name="Horton D.L."/>
            <person name="Alikhan N.F."/>
            <person name="Baker D."/>
            <person name="Gharbi K."/>
            <person name="Hall N."/>
            <person name="Watson M."/>
            <person name="Adriaenssens E.M."/>
            <person name="Foster-Nyarko E."/>
            <person name="Jarju S."/>
            <person name="Secka A."/>
            <person name="Antonio M."/>
            <person name="Oren A."/>
            <person name="Chaudhuri R.R."/>
            <person name="La Ragione R."/>
            <person name="Hildebrand F."/>
            <person name="Pallen M.J."/>
        </authorList>
    </citation>
    <scope>NUCLEOTIDE SEQUENCE</scope>
    <source>
        <strain evidence="8">ChiHejej3B27-3195</strain>
    </source>
</reference>
<keyword evidence="5 7" id="KW-1133">Transmembrane helix</keyword>
<feature type="transmembrane region" description="Helical" evidence="7">
    <location>
        <begin position="67"/>
        <end position="86"/>
    </location>
</feature>
<accession>A0A9D1S3U3</accession>
<comment type="caution">
    <text evidence="8">The sequence shown here is derived from an EMBL/GenBank/DDBJ whole genome shotgun (WGS) entry which is preliminary data.</text>
</comment>
<sequence length="350" mass="35856">MSFAERAAQSVSKYWPGCVIALVTAVVADRVAGSVPGLSGLLLALAAGIVLRVAGWVPWWAERGLDWCSRTPLLAGVALLGLHFVVDDVRAYGWPLLGATALAAYAACGIGMLAGRMVQVKAPTSLHLAVSGAGGADMGGTPTGGEGPNGVLSHGRFGLVASGAIGVLIFIGLAQMTQGAGWLADAAQPAGATDQLVMWAGLGLPHSALAVAALEATAHISTGEAMGFAALATAAALVMARAVMLAPLRWFPRRGTEQANQELMRPLLRSWYIPAFAVLAVYRASAGISPGLEETTTAIITMLLSIGLVAWGSSLRLPAAWRGAWRETTVAMIVVVCAVCVGGAAVWLIT</sequence>
<dbReference type="InterPro" id="IPR018383">
    <property type="entry name" value="UPF0324_pro"/>
</dbReference>
<feature type="transmembrane region" description="Helical" evidence="7">
    <location>
        <begin position="226"/>
        <end position="248"/>
    </location>
</feature>
<feature type="transmembrane region" description="Helical" evidence="7">
    <location>
        <begin position="157"/>
        <end position="176"/>
    </location>
</feature>
<evidence type="ECO:0000256" key="2">
    <source>
        <dbReference type="ARBA" id="ARBA00007977"/>
    </source>
</evidence>
<keyword evidence="3" id="KW-1003">Cell membrane</keyword>
<evidence type="ECO:0000256" key="3">
    <source>
        <dbReference type="ARBA" id="ARBA00022475"/>
    </source>
</evidence>
<dbReference type="Proteomes" id="UP000824151">
    <property type="component" value="Unassembled WGS sequence"/>
</dbReference>
<proteinExistence type="inferred from homology"/>
<dbReference type="AlphaFoldDB" id="A0A9D1S3U3"/>
<feature type="transmembrane region" description="Helical" evidence="7">
    <location>
        <begin position="329"/>
        <end position="349"/>
    </location>
</feature>
<feature type="transmembrane region" description="Helical" evidence="7">
    <location>
        <begin position="38"/>
        <end position="60"/>
    </location>
</feature>
<comment type="similarity">
    <text evidence="2">Belongs to the UPF0324 family.</text>
</comment>
<keyword evidence="4 7" id="KW-0812">Transmembrane</keyword>
<evidence type="ECO:0000313" key="9">
    <source>
        <dbReference type="Proteomes" id="UP000824151"/>
    </source>
</evidence>
<reference evidence="8" key="2">
    <citation type="submission" date="2021-04" db="EMBL/GenBank/DDBJ databases">
        <authorList>
            <person name="Gilroy R."/>
        </authorList>
    </citation>
    <scope>NUCLEOTIDE SEQUENCE</scope>
    <source>
        <strain evidence="8">ChiHejej3B27-3195</strain>
    </source>
</reference>
<feature type="transmembrane region" description="Helical" evidence="7">
    <location>
        <begin position="92"/>
        <end position="114"/>
    </location>
</feature>